<sequence length="546" mass="58169">MTVLGLGGSGHDWSSCATDGRELVAVDEERLVGSKYGLGADLLAGLSRRACLDALATTAEDVGHVVCCELVPRPFYHSFRKRATVINHHLAHAYSAFGASGMTRAAVLVCDNSGSLVTGRKDGPGPREAETISGYTADESGIRLVHRVSGAHLVDAASESAYYQPGETDNSLGHFYRSASLALGLSYTGPKTRYPVSEDGKTMGLAPYGDDRFTDQVAELVTLLPGGGVSISAGKVNHVFERLVASGEFEDRAALAYAAQEVLERALVHCANDLHRRTGLTDLCIAGGVGLNSVANGRILRETPFERVFVVPAAGDNGISLGCAYYGLHQLEGRPLTGLPALRTAYLGPEYPTARADAALAASGFTVETPDDLPGRVAALLAEGKIIGWFDGRSEFGPRALGHRSILAAPYPASVRDHLNDHVKHREWFRPYAPVVREERARDYFDLDQPSPFMLIVARVTRPDAVPAAAHVDGTARLQTLGAGQNPKVHALLGRFEELTGCGVLLNTSFNVAGRPIVETPEDAVEAFAGMRLDHLVVGDRLATKA</sequence>
<dbReference type="Gene3D" id="3.90.870.20">
    <property type="entry name" value="Carbamoyltransferase, C-terminal domain"/>
    <property type="match status" value="1"/>
</dbReference>
<keyword evidence="5" id="KW-1185">Reference proteome</keyword>
<evidence type="ECO:0000259" key="2">
    <source>
        <dbReference type="Pfam" id="PF02543"/>
    </source>
</evidence>
<dbReference type="Pfam" id="PF16861">
    <property type="entry name" value="Carbam_trans_C"/>
    <property type="match status" value="1"/>
</dbReference>
<gene>
    <name evidence="4" type="ORF">D7231_23655</name>
</gene>
<dbReference type="PANTHER" id="PTHR34847">
    <property type="entry name" value="NODULATION PROTEIN U"/>
    <property type="match status" value="1"/>
</dbReference>
<dbReference type="EMBL" id="RBAM01000010">
    <property type="protein sequence ID" value="RKN65821.1"/>
    <property type="molecule type" value="Genomic_DNA"/>
</dbReference>
<dbReference type="PANTHER" id="PTHR34847:SF1">
    <property type="entry name" value="NODULATION PROTEIN U"/>
    <property type="match status" value="1"/>
</dbReference>
<evidence type="ECO:0000256" key="1">
    <source>
        <dbReference type="ARBA" id="ARBA00006129"/>
    </source>
</evidence>
<evidence type="ECO:0000313" key="4">
    <source>
        <dbReference type="EMBL" id="RKN65821.1"/>
    </source>
</evidence>
<name>A0A3B0AZW3_9ACTN</name>
<dbReference type="Proteomes" id="UP000270343">
    <property type="component" value="Unassembled WGS sequence"/>
</dbReference>
<dbReference type="InterPro" id="IPR051338">
    <property type="entry name" value="NodU/CmcH_Carbamoyltrnsfr"/>
</dbReference>
<dbReference type="GO" id="GO:0016740">
    <property type="term" value="F:transferase activity"/>
    <property type="evidence" value="ECO:0007669"/>
    <property type="project" value="UniProtKB-KW"/>
</dbReference>
<proteinExistence type="inferred from homology"/>
<feature type="domain" description="Carbamoyltransferase" evidence="2">
    <location>
        <begin position="77"/>
        <end position="324"/>
    </location>
</feature>
<dbReference type="CDD" id="cd24098">
    <property type="entry name" value="ASKHA_NBD_TobZ_N"/>
    <property type="match status" value="1"/>
</dbReference>
<comment type="caution">
    <text evidence="4">The sequence shown here is derived from an EMBL/GenBank/DDBJ whole genome shotgun (WGS) entry which is preliminary data.</text>
</comment>
<dbReference type="Gene3D" id="3.30.420.40">
    <property type="match status" value="1"/>
</dbReference>
<organism evidence="4 5">
    <name type="scientific">Streptomyces klenkii</name>
    <dbReference type="NCBI Taxonomy" id="1420899"/>
    <lineage>
        <taxon>Bacteria</taxon>
        <taxon>Bacillati</taxon>
        <taxon>Actinomycetota</taxon>
        <taxon>Actinomycetes</taxon>
        <taxon>Kitasatosporales</taxon>
        <taxon>Streptomycetaceae</taxon>
        <taxon>Streptomyces</taxon>
    </lineage>
</organism>
<dbReference type="Pfam" id="PF02543">
    <property type="entry name" value="Carbam_trans_N"/>
    <property type="match status" value="1"/>
</dbReference>
<protein>
    <submittedName>
        <fullName evidence="4">Carbamoyl transferase</fullName>
    </submittedName>
</protein>
<dbReference type="AlphaFoldDB" id="A0A3B0AZW3"/>
<dbReference type="InterPro" id="IPR031730">
    <property type="entry name" value="Carbam_trans_C"/>
</dbReference>
<dbReference type="SUPFAM" id="SSF53067">
    <property type="entry name" value="Actin-like ATPase domain"/>
    <property type="match status" value="1"/>
</dbReference>
<evidence type="ECO:0000313" key="5">
    <source>
        <dbReference type="Proteomes" id="UP000270343"/>
    </source>
</evidence>
<dbReference type="InterPro" id="IPR043129">
    <property type="entry name" value="ATPase_NBD"/>
</dbReference>
<feature type="domain" description="Carbamoyltransferase C-terminal" evidence="3">
    <location>
        <begin position="378"/>
        <end position="545"/>
    </location>
</feature>
<dbReference type="OrthoDB" id="9780777at2"/>
<dbReference type="InterPro" id="IPR038152">
    <property type="entry name" value="Carbam_trans_C_sf"/>
</dbReference>
<reference evidence="4 5" key="1">
    <citation type="journal article" date="2015" name="Antonie Van Leeuwenhoek">
        <title>Streptomyces klenkii sp. nov., isolated from deep marine sediment.</title>
        <authorList>
            <person name="Veyisoglu A."/>
            <person name="Sahin N."/>
        </authorList>
    </citation>
    <scope>NUCLEOTIDE SEQUENCE [LARGE SCALE GENOMIC DNA]</scope>
    <source>
        <strain evidence="4 5">KCTC 29202</strain>
    </source>
</reference>
<accession>A0A3B0AZW3</accession>
<keyword evidence="4" id="KW-0808">Transferase</keyword>
<dbReference type="InterPro" id="IPR003696">
    <property type="entry name" value="Carbtransf_dom"/>
</dbReference>
<evidence type="ECO:0000259" key="3">
    <source>
        <dbReference type="Pfam" id="PF16861"/>
    </source>
</evidence>
<comment type="similarity">
    <text evidence="1">Belongs to the NodU/CmcH family.</text>
</comment>
<dbReference type="RefSeq" id="WP_120757549.1">
    <property type="nucleotide sequence ID" value="NZ_RBAM01000010.1"/>
</dbReference>